<keyword evidence="2" id="KW-0012">Acyltransferase</keyword>
<dbReference type="Gene3D" id="3.40.630.30">
    <property type="match status" value="1"/>
</dbReference>
<gene>
    <name evidence="2" type="ORF">M3P19_02300</name>
</gene>
<dbReference type="PROSITE" id="PS51186">
    <property type="entry name" value="GNAT"/>
    <property type="match status" value="1"/>
</dbReference>
<dbReference type="InterPro" id="IPR000182">
    <property type="entry name" value="GNAT_dom"/>
</dbReference>
<dbReference type="Proteomes" id="UP001203607">
    <property type="component" value="Unassembled WGS sequence"/>
</dbReference>
<accession>A0ABT0PQX4</accession>
<dbReference type="RefSeq" id="WP_249656000.1">
    <property type="nucleotide sequence ID" value="NZ_JAMFMA010000001.1"/>
</dbReference>
<dbReference type="GO" id="GO:0016746">
    <property type="term" value="F:acyltransferase activity"/>
    <property type="evidence" value="ECO:0007669"/>
    <property type="project" value="UniProtKB-KW"/>
</dbReference>
<evidence type="ECO:0000313" key="2">
    <source>
        <dbReference type="EMBL" id="MCL6272818.1"/>
    </source>
</evidence>
<comment type="caution">
    <text evidence="2">The sequence shown here is derived from an EMBL/GenBank/DDBJ whole genome shotgun (WGS) entry which is preliminary data.</text>
</comment>
<name>A0ABT0PQX4_9FLAO</name>
<reference evidence="2 3" key="1">
    <citation type="submission" date="2022-05" db="EMBL/GenBank/DDBJ databases">
        <authorList>
            <person name="Park J.-S."/>
        </authorList>
    </citation>
    <scope>NUCLEOTIDE SEQUENCE [LARGE SCALE GENOMIC DNA]</scope>
    <source>
        <strain evidence="2 3">2012CJ35-5</strain>
    </source>
</reference>
<dbReference type="InterPro" id="IPR040579">
    <property type="entry name" value="Acetyltransf_19"/>
</dbReference>
<keyword evidence="2" id="KW-0808">Transferase</keyword>
<sequence>MIFEPTEKTEAIDQYRAEFYRTINAPVDAMWEILYIGNSQHYLIQWNGADIGYCCINEKRCLTQVFVEAKYNPIMNQVIQELIAQSRITSANLSSKETLAFNACLHLSTKIKANTLCFEHNNIEVEEDETLLLTQAKPNDILAIQNFLKEQIGFIDDFGYTENLVKRSELYFYKDSGELVATSECRLSESQPQFADLGIIVNRDHQRKGIATKVMRKQANRVIRMGRKPICSTTVENIASKKALEKSGFYCSNIIFDMHFQKSKDH</sequence>
<keyword evidence="3" id="KW-1185">Reference proteome</keyword>
<dbReference type="EMBL" id="JAMFMA010000001">
    <property type="protein sequence ID" value="MCL6272818.1"/>
    <property type="molecule type" value="Genomic_DNA"/>
</dbReference>
<feature type="domain" description="N-acetyltransferase" evidence="1">
    <location>
        <begin position="131"/>
        <end position="266"/>
    </location>
</feature>
<dbReference type="Gene3D" id="3.40.630.80">
    <property type="match status" value="1"/>
</dbReference>
<dbReference type="EC" id="2.3.1.-" evidence="2"/>
<dbReference type="CDD" id="cd04301">
    <property type="entry name" value="NAT_SF"/>
    <property type="match status" value="1"/>
</dbReference>
<proteinExistence type="predicted"/>
<dbReference type="InterPro" id="IPR016181">
    <property type="entry name" value="Acyl_CoA_acyltransferase"/>
</dbReference>
<dbReference type="Pfam" id="PF00583">
    <property type="entry name" value="Acetyltransf_1"/>
    <property type="match status" value="1"/>
</dbReference>
<dbReference type="SUPFAM" id="SSF55729">
    <property type="entry name" value="Acyl-CoA N-acyltransferases (Nat)"/>
    <property type="match status" value="1"/>
</dbReference>
<protein>
    <submittedName>
        <fullName evidence="2">GNAT family N-acetyltransferase</fullName>
        <ecNumber evidence="2">2.3.1.-</ecNumber>
    </submittedName>
</protein>
<evidence type="ECO:0000313" key="3">
    <source>
        <dbReference type="Proteomes" id="UP001203607"/>
    </source>
</evidence>
<evidence type="ECO:0000259" key="1">
    <source>
        <dbReference type="PROSITE" id="PS51186"/>
    </source>
</evidence>
<organism evidence="2 3">
    <name type="scientific">Flagellimonas spongiicola</name>
    <dbReference type="NCBI Taxonomy" id="2942208"/>
    <lineage>
        <taxon>Bacteria</taxon>
        <taxon>Pseudomonadati</taxon>
        <taxon>Bacteroidota</taxon>
        <taxon>Flavobacteriia</taxon>
        <taxon>Flavobacteriales</taxon>
        <taxon>Flavobacteriaceae</taxon>
        <taxon>Flagellimonas</taxon>
    </lineage>
</organism>
<dbReference type="Pfam" id="PF18015">
    <property type="entry name" value="Acetyltransf_19"/>
    <property type="match status" value="1"/>
</dbReference>